<dbReference type="PANTHER" id="PTHR37464">
    <property type="entry name" value="BLL2463 PROTEIN"/>
    <property type="match status" value="1"/>
</dbReference>
<accession>A0A364RJ44</accession>
<keyword evidence="1" id="KW-0812">Transmembrane</keyword>
<evidence type="ECO:0000313" key="3">
    <source>
        <dbReference type="EMBL" id="RAU84350.1"/>
    </source>
</evidence>
<gene>
    <name evidence="3" type="ORF">DP923_04745</name>
</gene>
<keyword evidence="1" id="KW-0472">Membrane</keyword>
<feature type="transmembrane region" description="Helical" evidence="1">
    <location>
        <begin position="12"/>
        <end position="30"/>
    </location>
</feature>
<keyword evidence="1" id="KW-1133">Transmembrane helix</keyword>
<reference evidence="3 4" key="2">
    <citation type="submission" date="2018-07" db="EMBL/GenBank/DDBJ databases">
        <title>Pontibacter sp. 2b14 genomic sequence and assembly.</title>
        <authorList>
            <person name="Du Z.-J."/>
        </authorList>
    </citation>
    <scope>NUCLEOTIDE SEQUENCE [LARGE SCALE GENOMIC DNA]</scope>
    <source>
        <strain evidence="3 4">2b14</strain>
    </source>
</reference>
<sequence>MTFYLSVSFLSPYWLFAASAILIPIAIHLWNKRQGKTVRIGSLRWIEESASSRLNSIKLTQVGLLLLRCVILLLLAAALAEPVWMQLDPKKVSKKAVVVSPELLYTAALQRIKPAIDTLVKQGFTLHTYTPGMQEITPEKWQQLSINPADSSINQPQNYWRLLPLLSEKYNQPQDSVILFTSDQQRFFAGTKPASLPENITWIPVATETETTWLQTATQLNADSLLLLIGHSSRDNITYSSQRTTLANKSISSNGKQLNFNLSGDYIQLINDQDTSQVILQKAPFQVAILSGKSQQPEVIYIKAALNAISSYTGLPISLTETATADSSANFIFWLRSDALPERIKEGRNVWLQAVAKPTAVKTSVTLNTMPVKIHQVSQAALAPNESIKWRTATGEALLTKQENVYYFWSGFAPQWSDLGQSAQLPELLLPVLFPQPDFTKYDVRASAENQFMPTARTPLQASINSDAKQQNLLPWFVLAAFMLFLVERFLAIRRTT</sequence>
<dbReference type="Proteomes" id="UP000251692">
    <property type="component" value="Unassembled WGS sequence"/>
</dbReference>
<dbReference type="OrthoDB" id="890881at2"/>
<protein>
    <recommendedName>
        <fullName evidence="2">Aerotolerance regulator N-terminal domain-containing protein</fullName>
    </recommendedName>
</protein>
<keyword evidence="4" id="KW-1185">Reference proteome</keyword>
<dbReference type="EMBL" id="QMDV01000001">
    <property type="protein sequence ID" value="RAU84350.1"/>
    <property type="molecule type" value="Genomic_DNA"/>
</dbReference>
<feature type="transmembrane region" description="Helical" evidence="1">
    <location>
        <begin position="62"/>
        <end position="85"/>
    </location>
</feature>
<dbReference type="InterPro" id="IPR024163">
    <property type="entry name" value="Aerotolerance_reg_N"/>
</dbReference>
<dbReference type="AlphaFoldDB" id="A0A364RJ44"/>
<feature type="domain" description="Aerotolerance regulator N-terminal" evidence="2">
    <location>
        <begin position="8"/>
        <end position="82"/>
    </location>
</feature>
<feature type="transmembrane region" description="Helical" evidence="1">
    <location>
        <begin position="473"/>
        <end position="492"/>
    </location>
</feature>
<dbReference type="Pfam" id="PF07584">
    <property type="entry name" value="BatA"/>
    <property type="match status" value="1"/>
</dbReference>
<evidence type="ECO:0000256" key="1">
    <source>
        <dbReference type="SAM" id="Phobius"/>
    </source>
</evidence>
<dbReference type="PANTHER" id="PTHR37464:SF1">
    <property type="entry name" value="BLL2463 PROTEIN"/>
    <property type="match status" value="1"/>
</dbReference>
<comment type="caution">
    <text evidence="3">The sequence shown here is derived from an EMBL/GenBank/DDBJ whole genome shotgun (WGS) entry which is preliminary data.</text>
</comment>
<dbReference type="NCBIfam" id="TIGR02226">
    <property type="entry name" value="two_anch"/>
    <property type="match status" value="1"/>
</dbReference>
<reference evidence="3 4" key="1">
    <citation type="submission" date="2018-06" db="EMBL/GenBank/DDBJ databases">
        <authorList>
            <person name="Liu Z.-W."/>
        </authorList>
    </citation>
    <scope>NUCLEOTIDE SEQUENCE [LARGE SCALE GENOMIC DNA]</scope>
    <source>
        <strain evidence="3 4">2b14</strain>
    </source>
</reference>
<evidence type="ECO:0000313" key="4">
    <source>
        <dbReference type="Proteomes" id="UP000251692"/>
    </source>
</evidence>
<proteinExistence type="predicted"/>
<dbReference type="InterPro" id="IPR011933">
    <property type="entry name" value="Double_TM_dom"/>
</dbReference>
<evidence type="ECO:0000259" key="2">
    <source>
        <dbReference type="Pfam" id="PF07584"/>
    </source>
</evidence>
<name>A0A364RJ44_9BACT</name>
<organism evidence="3 4">
    <name type="scientific">Pontibacter arcticus</name>
    <dbReference type="NCBI Taxonomy" id="2080288"/>
    <lineage>
        <taxon>Bacteria</taxon>
        <taxon>Pseudomonadati</taxon>
        <taxon>Bacteroidota</taxon>
        <taxon>Cytophagia</taxon>
        <taxon>Cytophagales</taxon>
        <taxon>Hymenobacteraceae</taxon>
        <taxon>Pontibacter</taxon>
    </lineage>
</organism>